<dbReference type="Gene3D" id="2.60.40.3440">
    <property type="match status" value="2"/>
</dbReference>
<evidence type="ECO:0000256" key="6">
    <source>
        <dbReference type="ARBA" id="ARBA00023026"/>
    </source>
</evidence>
<evidence type="ECO:0000256" key="3">
    <source>
        <dbReference type="ARBA" id="ARBA00022525"/>
    </source>
</evidence>
<protein>
    <submittedName>
        <fullName evidence="10">Tandem-95 repeat protein</fullName>
    </submittedName>
</protein>
<dbReference type="SUPFAM" id="SSF51120">
    <property type="entry name" value="beta-Roll"/>
    <property type="match status" value="12"/>
</dbReference>
<accession>A0A8I1M6X5</accession>
<sequence>MFGGFFGAIGSLFGGDDEEGQTAGQTAEQKAANETSDSGADSDNSGKPIILDLNDDNDFSSIDMDMSTAFYDINDDGYRERMGWIGGEDGFLVYDRDPEGEISERLELSFVDYVEGAETDLEGLRHFDVNGDGWLDAADEEAADDGRKFSKFKVWQDLDQDGQSEEGELKTLAEWGIEGIQLVDETKIEQVDAGNIIHSGIKVQWAGQTRAEAQGAGWDVTLKGSAAGYREEVLADGSKSVALKSGERQIVADLFKSFRGDAAAFGAASVTGSFVNDVLYTTSSAGAILSGLAGDDWLLGGEGSDWLTGGLGDDRILGGGGNDMLFVDRDDSLIDGGFGNDVLTVADGRGIEINLAEVGVEAAIGNDGAEYFDASELQTATVLDGRAGDDTLIGGALDDLLSGGDGSDTPIGGAGNDQLFADAEDLQENLDGGEGDDTLFVADGDDFVFDLGAANVEVAIGHDGNDTFYTSGSTAILVDGGAGDDTITGSSANDIISGGYGGDTLDGGDGGDFVSYGGSTFGVKVSLADNSASGGDAEGDVISNFEGIIGSRLRDELTGDGNNNVIYGGAGSDTLDGGAGADYLDGETGIDTVSYGASSAGVQVDLGAETATGGDAAGDTLVNIENIAGSVHADTLKGDDGLNRIEGGKGADTLDGGDGEDTVSYFASDAGVTVDLASGAASGGDAQGDQIANFEHILGSAHDDDLAGDGGENILIGRDGADMLYGRDGDDVLDGGDGNDILDGGSGDDLLIVGDGQDTVIGGDGQDTLSYASASKGVIADLGNNAFADGAYGDVVSGVENLVGSSFDDTLRGDAGDNTLIGGAGGDVLDGGAGNDTASYAGSELGVDVSLTRGGGVAYHEQVAFAANQVAGDVRLIASNGSSGSAKAVFKSDNSAVYTDVAGDAGWQVMSFQLGQAVEGDAWAVLTEDGTSASASLPDGVRHIRFYIGDDQDKQILEIVNADGSLAATYALNGKTDGVTEFNLAYNRDTGRLVTYADGVPVWAHDWDEGIDIVGGLVGDAGLSATLHEDPVFKAQLGLDGVDSVNDFLTNIENLEGSAWDDVLEGDAGDNSLAGQAGDDTLLGGSGSDTAIFDGNAADYEITRNEDSEGEYEWSVTDLNTEDGVDEGTDYLTGIEKIQFADKTIYLDGSQNNAPVAADGIADLPEGGTIAGQVRAFDIDQDAISFALETGPEHGTLTFNADGSFTYAANDPAFEGEDSFDFVVTDAEGNSVMATQTIRYGGQTEFDGGAGNDILRATDDDDVVNGGAGDDTLIGGAGADIIDGGSGSDTVDYSGSDAAVDVDLTYGEASGGHASHTVAGADGADDVVTQDTLRNIENVIGSDHDDSLRGDVGENTLIGGAGDDVLDGAFGGDVLDGGDGEDVVSYATSTKAVNVNLSAGTSEGGHADGDVLSNIEHLSGSDFDDQLTGNDGDNILVGGGGRDTLIGGVGADVLRGGSGVDTVSYGDAEAGVDVDLRTGFGAGSDAEGDVYDSIEDVIGSDHADKLVGSAAANTLNGGDGDDTLTGNGGYDRLVGGAGNDTALYAGNLADYDVTQREDGSWIIRDINAEDGDDGSDILVDMETASFADGDISLDGTANNAPIIRDGRITLPESGTITHQLHGVDVDGDGLTFELVDGPANGTVTVNADGSYSFTAGSGYVGEDSFTYRVTDEHGLSREGVMSVQVGPDRTQKTFATIDMSNVHSSNVIDADGLRTDHDYPNTFQSISSSMSLSTTGKSYFEVTPIDSANASDSYALVLGITSASRDLSNRVGRDWQHEIGYYPDEYSLLINVQSGGIRRLHDYQATGTYEVIGDPLSLGDGTKLGLLYDADAGTLSLVVNGVDQGVMISDIPAGSYDFAVTSGDFAVEYNFGQEAFAYESADATGLYVIESQDGTLGNDVLTGTALDDTLSGDSGDDVLTGGEGDDTLAGGDGADQAIFSGNRDDYVIEDNGDGTLTVRDLNAADGDDGADIVSDVEELVFADESYSVDENNHGPTVEGGRITLPESGTITHQLHGVDVDDDGLTFELVDGPANGTVTVNADGSYSFTAGSGYVGEDSFTYRVTDEHGLSHEGSVSVLAGEAALLSSDEGQLGYLKKVSGEADWDAAAYSSESITGAGGMTVVATETDTVRMIGLTSSVAGPHFNTIEYALYLHPTGVIYIEESGVYRSEVGEELAPSYAPGDVLSIERDENGTVTYRQNGEVIYTSQVVSDPSIPLYVDTAFVSVGATVGETMLYEGDGDPVAVTWITDTNMEVGVSRADIAGTFGNDVLTGTVHDDTLSGAAGDDVLTGGEGNDTLAGGEGADTFVFGLDDDADVVEDASVDDHIEITAGLEADELWFVRDGEDLVIQLLGHQDSLTVSDWFDGTGSHRVNHIELGSGASLDGANVQALVDAMSVFGVGDVIADTVDRDSEAFSNVQTVIAANWQS</sequence>
<dbReference type="InterPro" id="IPR001870">
    <property type="entry name" value="B30.2/SPRY"/>
</dbReference>
<dbReference type="InterPro" id="IPR013320">
    <property type="entry name" value="ConA-like_dom_sf"/>
</dbReference>
<dbReference type="NCBIfam" id="NF012211">
    <property type="entry name" value="tand_rpt_95"/>
    <property type="match status" value="3"/>
</dbReference>
<dbReference type="GO" id="GO:0005509">
    <property type="term" value="F:calcium ion binding"/>
    <property type="evidence" value="ECO:0007669"/>
    <property type="project" value="InterPro"/>
</dbReference>
<feature type="compositionally biased region" description="Low complexity" evidence="8">
    <location>
        <begin position="1911"/>
        <end position="1920"/>
    </location>
</feature>
<keyword evidence="5" id="KW-0677">Repeat</keyword>
<organism evidence="10 11">
    <name type="scientific">Thalassospira povalilytica</name>
    <dbReference type="NCBI Taxonomy" id="732237"/>
    <lineage>
        <taxon>Bacteria</taxon>
        <taxon>Pseudomonadati</taxon>
        <taxon>Pseudomonadota</taxon>
        <taxon>Alphaproteobacteria</taxon>
        <taxon>Rhodospirillales</taxon>
        <taxon>Thalassospiraceae</taxon>
        <taxon>Thalassospira</taxon>
    </lineage>
</organism>
<proteinExistence type="predicted"/>
<dbReference type="PROSITE" id="PS50188">
    <property type="entry name" value="B302_SPRY"/>
    <property type="match status" value="1"/>
</dbReference>
<dbReference type="EMBL" id="JAEKJW010000001">
    <property type="protein sequence ID" value="MBN8196035.1"/>
    <property type="molecule type" value="Genomic_DNA"/>
</dbReference>
<feature type="region of interest" description="Disordered" evidence="8">
    <location>
        <begin position="1911"/>
        <end position="1932"/>
    </location>
</feature>
<dbReference type="PANTHER" id="PTHR38340:SF1">
    <property type="entry name" value="S-LAYER PROTEIN"/>
    <property type="match status" value="1"/>
</dbReference>
<evidence type="ECO:0000259" key="9">
    <source>
        <dbReference type="PROSITE" id="PS50188"/>
    </source>
</evidence>
<dbReference type="Proteomes" id="UP000664405">
    <property type="component" value="Unassembled WGS sequence"/>
</dbReference>
<dbReference type="InterPro" id="IPR001343">
    <property type="entry name" value="Hemolysn_Ca-bd"/>
</dbReference>
<dbReference type="InterPro" id="IPR043136">
    <property type="entry name" value="B30.2/SPRY_sf"/>
</dbReference>
<evidence type="ECO:0000256" key="8">
    <source>
        <dbReference type="SAM" id="MobiDB-lite"/>
    </source>
</evidence>
<dbReference type="SUPFAM" id="SSF49899">
    <property type="entry name" value="Concanavalin A-like lectins/glucanases"/>
    <property type="match status" value="1"/>
</dbReference>
<comment type="subcellular location">
    <subcellularLocation>
        <location evidence="1">Membrane</location>
    </subcellularLocation>
    <subcellularLocation>
        <location evidence="2">Secreted</location>
    </subcellularLocation>
</comment>
<dbReference type="Pfam" id="PF06594">
    <property type="entry name" value="HCBP_related"/>
    <property type="match status" value="1"/>
</dbReference>
<dbReference type="Pfam" id="PF17963">
    <property type="entry name" value="Big_9"/>
    <property type="match status" value="3"/>
</dbReference>
<dbReference type="Gene3D" id="2.150.10.10">
    <property type="entry name" value="Serralysin-like metalloprotease, C-terminal"/>
    <property type="match status" value="11"/>
</dbReference>
<dbReference type="Gene3D" id="2.60.120.920">
    <property type="match status" value="1"/>
</dbReference>
<evidence type="ECO:0000256" key="7">
    <source>
        <dbReference type="ARBA" id="ARBA00023136"/>
    </source>
</evidence>
<feature type="domain" description="B30.2/SPRY" evidence="9">
    <location>
        <begin position="1675"/>
        <end position="1876"/>
    </location>
</feature>
<dbReference type="Pfam" id="PF00353">
    <property type="entry name" value="HemolysinCabind"/>
    <property type="match status" value="16"/>
</dbReference>
<dbReference type="InterPro" id="IPR018511">
    <property type="entry name" value="Hemolysin-typ_Ca-bd_CS"/>
</dbReference>
<dbReference type="InterPro" id="IPR003995">
    <property type="entry name" value="RTX_toxin_determinant-A"/>
</dbReference>
<dbReference type="InterPro" id="IPR050557">
    <property type="entry name" value="RTX_toxin/Mannuronan_C5-epim"/>
</dbReference>
<dbReference type="PROSITE" id="PS00330">
    <property type="entry name" value="HEMOLYSIN_CALCIUM"/>
    <property type="match status" value="13"/>
</dbReference>
<keyword evidence="3" id="KW-0964">Secreted</keyword>
<keyword evidence="7" id="KW-0472">Membrane</keyword>
<evidence type="ECO:0000256" key="1">
    <source>
        <dbReference type="ARBA" id="ARBA00004370"/>
    </source>
</evidence>
<dbReference type="InterPro" id="IPR010566">
    <property type="entry name" value="Haemolys_ca-bd"/>
</dbReference>
<dbReference type="InterPro" id="IPR011049">
    <property type="entry name" value="Serralysin-like_metalloprot_C"/>
</dbReference>
<evidence type="ECO:0000256" key="5">
    <source>
        <dbReference type="ARBA" id="ARBA00022737"/>
    </source>
</evidence>
<evidence type="ECO:0000256" key="2">
    <source>
        <dbReference type="ARBA" id="ARBA00004613"/>
    </source>
</evidence>
<comment type="caution">
    <text evidence="10">The sequence shown here is derived from an EMBL/GenBank/DDBJ whole genome shotgun (WGS) entry which is preliminary data.</text>
</comment>
<dbReference type="GO" id="GO:0005576">
    <property type="term" value="C:extracellular region"/>
    <property type="evidence" value="ECO:0007669"/>
    <property type="project" value="UniProtKB-SubCell"/>
</dbReference>
<feature type="region of interest" description="Disordered" evidence="8">
    <location>
        <begin position="13"/>
        <end position="50"/>
    </location>
</feature>
<dbReference type="GO" id="GO:0016020">
    <property type="term" value="C:membrane"/>
    <property type="evidence" value="ECO:0007669"/>
    <property type="project" value="UniProtKB-SubCell"/>
</dbReference>
<dbReference type="PRINTS" id="PR00313">
    <property type="entry name" value="CABNDNGRPT"/>
</dbReference>
<feature type="compositionally biased region" description="Polar residues" evidence="8">
    <location>
        <begin position="22"/>
        <end position="45"/>
    </location>
</feature>
<keyword evidence="4" id="KW-0800">Toxin</keyword>
<evidence type="ECO:0000313" key="11">
    <source>
        <dbReference type="Proteomes" id="UP000664405"/>
    </source>
</evidence>
<reference evidence="10" key="1">
    <citation type="submission" date="2020-12" db="EMBL/GenBank/DDBJ databases">
        <title>Oil enriched cultivation method for isolating marine PHA-producing bacteria.</title>
        <authorList>
            <person name="Zheng W."/>
            <person name="Yu S."/>
            <person name="Huang Y."/>
        </authorList>
    </citation>
    <scope>NUCLEOTIDE SEQUENCE</scope>
    <source>
        <strain evidence="10">SY-2-3</strain>
    </source>
</reference>
<evidence type="ECO:0000313" key="10">
    <source>
        <dbReference type="EMBL" id="MBN8196035.1"/>
    </source>
</evidence>
<name>A0A8I1M6X5_9PROT</name>
<keyword evidence="6" id="KW-0843">Virulence</keyword>
<dbReference type="RefSeq" id="WP_206926896.1">
    <property type="nucleotide sequence ID" value="NZ_JAEKJW010000001.1"/>
</dbReference>
<dbReference type="PANTHER" id="PTHR38340">
    <property type="entry name" value="S-LAYER PROTEIN"/>
    <property type="match status" value="1"/>
</dbReference>
<dbReference type="PRINTS" id="PR01488">
    <property type="entry name" value="RTXTOXINA"/>
</dbReference>
<evidence type="ECO:0000256" key="4">
    <source>
        <dbReference type="ARBA" id="ARBA00022656"/>
    </source>
</evidence>
<dbReference type="GO" id="GO:0090729">
    <property type="term" value="F:toxin activity"/>
    <property type="evidence" value="ECO:0007669"/>
    <property type="project" value="UniProtKB-KW"/>
</dbReference>
<gene>
    <name evidence="10" type="ORF">JF547_06095</name>
</gene>